<dbReference type="InterPro" id="IPR011009">
    <property type="entry name" value="Kinase-like_dom_sf"/>
</dbReference>
<feature type="compositionally biased region" description="Polar residues" evidence="5">
    <location>
        <begin position="33"/>
        <end position="53"/>
    </location>
</feature>
<evidence type="ECO:0000256" key="5">
    <source>
        <dbReference type="SAM" id="MobiDB-lite"/>
    </source>
</evidence>
<comment type="caution">
    <text evidence="7">The sequence shown here is derived from an EMBL/GenBank/DDBJ whole genome shotgun (WGS) entry which is preliminary data.</text>
</comment>
<dbReference type="InterPro" id="IPR017441">
    <property type="entry name" value="Protein_kinase_ATP_BS"/>
</dbReference>
<proteinExistence type="predicted"/>
<evidence type="ECO:0000313" key="8">
    <source>
        <dbReference type="Proteomes" id="UP001642483"/>
    </source>
</evidence>
<organism evidence="7 8">
    <name type="scientific">Clavelina lepadiformis</name>
    <name type="common">Light-bulb sea squirt</name>
    <name type="synonym">Ascidia lepadiformis</name>
    <dbReference type="NCBI Taxonomy" id="159417"/>
    <lineage>
        <taxon>Eukaryota</taxon>
        <taxon>Metazoa</taxon>
        <taxon>Chordata</taxon>
        <taxon>Tunicata</taxon>
        <taxon>Ascidiacea</taxon>
        <taxon>Aplousobranchia</taxon>
        <taxon>Clavelinidae</taxon>
        <taxon>Clavelina</taxon>
    </lineage>
</organism>
<dbReference type="PANTHER" id="PTHR44329:SF291">
    <property type="entry name" value="PROTEIN KINASE DOMAIN-CONTAINING PROTEIN"/>
    <property type="match status" value="1"/>
</dbReference>
<evidence type="ECO:0000256" key="1">
    <source>
        <dbReference type="ARBA" id="ARBA00022741"/>
    </source>
</evidence>
<feature type="compositionally biased region" description="Basic residues" evidence="5">
    <location>
        <begin position="1"/>
        <end position="13"/>
    </location>
</feature>
<evidence type="ECO:0000259" key="6">
    <source>
        <dbReference type="PROSITE" id="PS50011"/>
    </source>
</evidence>
<dbReference type="InterPro" id="IPR027417">
    <property type="entry name" value="P-loop_NTPase"/>
</dbReference>
<evidence type="ECO:0000256" key="2">
    <source>
        <dbReference type="ARBA" id="ARBA00022840"/>
    </source>
</evidence>
<dbReference type="SUPFAM" id="SSF56112">
    <property type="entry name" value="Protein kinase-like (PK-like)"/>
    <property type="match status" value="1"/>
</dbReference>
<evidence type="ECO:0000256" key="3">
    <source>
        <dbReference type="PROSITE-ProRule" id="PRU10141"/>
    </source>
</evidence>
<accession>A0ABP0GJI7</accession>
<dbReference type="InterPro" id="IPR008271">
    <property type="entry name" value="Ser/Thr_kinase_AS"/>
</dbReference>
<reference evidence="7 8" key="1">
    <citation type="submission" date="2024-02" db="EMBL/GenBank/DDBJ databases">
        <authorList>
            <person name="Daric V."/>
            <person name="Darras S."/>
        </authorList>
    </citation>
    <scope>NUCLEOTIDE SEQUENCE [LARGE SCALE GENOMIC DNA]</scope>
</reference>
<protein>
    <recommendedName>
        <fullName evidence="6">Protein kinase domain-containing protein</fullName>
    </recommendedName>
</protein>
<dbReference type="EMBL" id="CAWYQH010000119">
    <property type="protein sequence ID" value="CAK8691737.1"/>
    <property type="molecule type" value="Genomic_DNA"/>
</dbReference>
<dbReference type="Pfam" id="PF00069">
    <property type="entry name" value="Pkinase"/>
    <property type="match status" value="1"/>
</dbReference>
<keyword evidence="4" id="KW-0175">Coiled coil</keyword>
<dbReference type="Gene3D" id="3.40.50.300">
    <property type="entry name" value="P-loop containing nucleotide triphosphate hydrolases"/>
    <property type="match status" value="1"/>
</dbReference>
<keyword evidence="2 3" id="KW-0067">ATP-binding</keyword>
<dbReference type="InterPro" id="IPR051681">
    <property type="entry name" value="Ser/Thr_Kinases-Pseudokinases"/>
</dbReference>
<feature type="domain" description="Protein kinase" evidence="6">
    <location>
        <begin position="598"/>
        <end position="894"/>
    </location>
</feature>
<gene>
    <name evidence="7" type="ORF">CVLEPA_LOCUS24497</name>
</gene>
<keyword evidence="8" id="KW-1185">Reference proteome</keyword>
<dbReference type="Proteomes" id="UP001642483">
    <property type="component" value="Unassembled WGS sequence"/>
</dbReference>
<dbReference type="PROSITE" id="PS00107">
    <property type="entry name" value="PROTEIN_KINASE_ATP"/>
    <property type="match status" value="1"/>
</dbReference>
<evidence type="ECO:0000313" key="7">
    <source>
        <dbReference type="EMBL" id="CAK8691737.1"/>
    </source>
</evidence>
<dbReference type="PROSITE" id="PS50011">
    <property type="entry name" value="PROTEIN_KINASE_DOM"/>
    <property type="match status" value="1"/>
</dbReference>
<name>A0ABP0GJI7_CLALP</name>
<sequence length="932" mass="106996">MFSRSKKKSKRPVITRESIRHTTPLPPPPRVSIESSGSATTESGNLLSSESTVLGQNRSERISECLLGIIEKRKDGSFQLNEENLEIITEHPDVADNSITIISIFDRSQREFETLYKFFNFESSTEKIKRPIEEKCSLHEFSFSQSFEYGNGLEPVVWFWKKFCVVKEPDGRKMVVLVMGTEEDDFDNDLDLSVFNCSLASLQLFVYEEWNVGKSQTTNALRKWMQAYEKSSKSVSFSEMFHMLTEGTYTIYECSCQVMDYLGSPEDNFDDDTFWQNFQQALDGLRRGFDQDIWYHLFEKCSGMELGNKILTGKHLMELSKFLFEFLRKKTLHSGSAKKILSCQQQYLTLMKKYVDKMDRTKQNLTSSELKSKHEQEKSGILEKFSTSLEILLLHCPALADELVEGLEVEVDRNYLELEQKRCSLEIEIRRNLENQVSKSFKRYKQNWEEDSESARNNANEHFKEIGANISLVAEYNGKLETKMKKFDESKAQQMKALMTKIQSLDKELANYTKKVLDLEDKNKEKDEQLINFNEEVIRKNRKIKQLEDENQQITEELSQTKVENQNLKDEISQMKQDEKNKILISTFIPSDKIFAVKGEEGFLGRGGFGCVRLGFTDPHGPVAIKCIPVVGSRASIKQTHDRIMEEIRHTKLSSNINVVRVEGYTHWPGAAAIVVEYMPGGDLHTFLTGRGRHGYEIPSIPAVIRLRFCADVTSGITFLHFGFFSDQRLTHGDLKSQNVLLTTDLRCKVSDFGGASFATSTNADPAPGNQRSEFTAVYASPERLLNPGLRTSKKMDVYSTSMIIHEVVTRKPPFDVRMSRQDLISHVAHLGNRPSLGVELKRCLRDEEDVNIISLMQEEMVRCWSQHPEDRPSIMEVRDKFDGALLRKDQPIIAQHVADITKEMKIKIPDRREFVEKCAPIGQFTSHDIYA</sequence>
<feature type="region of interest" description="Disordered" evidence="5">
    <location>
        <begin position="1"/>
        <end position="53"/>
    </location>
</feature>
<keyword evidence="1 3" id="KW-0547">Nucleotide-binding</keyword>
<dbReference type="Gene3D" id="1.10.510.10">
    <property type="entry name" value="Transferase(Phosphotransferase) domain 1"/>
    <property type="match status" value="1"/>
</dbReference>
<evidence type="ECO:0000256" key="4">
    <source>
        <dbReference type="SAM" id="Coils"/>
    </source>
</evidence>
<dbReference type="PROSITE" id="PS00108">
    <property type="entry name" value="PROTEIN_KINASE_ST"/>
    <property type="match status" value="1"/>
</dbReference>
<feature type="coiled-coil region" evidence="4">
    <location>
        <begin position="495"/>
        <end position="578"/>
    </location>
</feature>
<feature type="binding site" evidence="3">
    <location>
        <position position="626"/>
    </location>
    <ligand>
        <name>ATP</name>
        <dbReference type="ChEBI" id="CHEBI:30616"/>
    </ligand>
</feature>
<dbReference type="InterPro" id="IPR000719">
    <property type="entry name" value="Prot_kinase_dom"/>
</dbReference>
<dbReference type="PANTHER" id="PTHR44329">
    <property type="entry name" value="SERINE/THREONINE-PROTEIN KINASE TNNI3K-RELATED"/>
    <property type="match status" value="1"/>
</dbReference>
<dbReference type="SMART" id="SM00220">
    <property type="entry name" value="S_TKc"/>
    <property type="match status" value="1"/>
</dbReference>